<name>A0ABD2YUP0_9GENT</name>
<feature type="compositionally biased region" description="Basic and acidic residues" evidence="2">
    <location>
        <begin position="21"/>
        <end position="31"/>
    </location>
</feature>
<feature type="region of interest" description="Disordered" evidence="2">
    <location>
        <begin position="18"/>
        <end position="52"/>
    </location>
</feature>
<feature type="compositionally biased region" description="Basic and acidic residues" evidence="2">
    <location>
        <begin position="382"/>
        <end position="402"/>
    </location>
</feature>
<reference evidence="4 5" key="1">
    <citation type="submission" date="2024-11" db="EMBL/GenBank/DDBJ databases">
        <title>A near-complete genome assembly of Cinchona calisaya.</title>
        <authorList>
            <person name="Lian D.C."/>
            <person name="Zhao X.W."/>
            <person name="Wei L."/>
        </authorList>
    </citation>
    <scope>NUCLEOTIDE SEQUENCE [LARGE SCALE GENOMIC DNA]</scope>
    <source>
        <tissue evidence="4">Nenye</tissue>
    </source>
</reference>
<dbReference type="PANTHER" id="PTHR46872:SF5">
    <property type="entry name" value="MYB-LIKE DOMAIN-CONTAINING PROTEIN"/>
    <property type="match status" value="1"/>
</dbReference>
<evidence type="ECO:0000256" key="1">
    <source>
        <dbReference type="ARBA" id="ARBA00023242"/>
    </source>
</evidence>
<protein>
    <recommendedName>
        <fullName evidence="3">ELM2 domain-containing protein</fullName>
    </recommendedName>
</protein>
<dbReference type="PANTHER" id="PTHR46872">
    <property type="entry name" value="DNA BINDING PROTEIN"/>
    <property type="match status" value="1"/>
</dbReference>
<dbReference type="SMART" id="SM01189">
    <property type="entry name" value="ELM2"/>
    <property type="match status" value="1"/>
</dbReference>
<accession>A0ABD2YUP0</accession>
<evidence type="ECO:0000313" key="4">
    <source>
        <dbReference type="EMBL" id="KAL3511062.1"/>
    </source>
</evidence>
<dbReference type="AlphaFoldDB" id="A0ABD2YUP0"/>
<dbReference type="InterPro" id="IPR001005">
    <property type="entry name" value="SANT/Myb"/>
</dbReference>
<evidence type="ECO:0000313" key="5">
    <source>
        <dbReference type="Proteomes" id="UP001630127"/>
    </source>
</evidence>
<dbReference type="EMBL" id="JBJUIK010000012">
    <property type="protein sequence ID" value="KAL3511062.1"/>
    <property type="molecule type" value="Genomic_DNA"/>
</dbReference>
<feature type="region of interest" description="Disordered" evidence="2">
    <location>
        <begin position="80"/>
        <end position="99"/>
    </location>
</feature>
<dbReference type="Proteomes" id="UP001630127">
    <property type="component" value="Unassembled WGS sequence"/>
</dbReference>
<comment type="caution">
    <text evidence="4">The sequence shown here is derived from an EMBL/GenBank/DDBJ whole genome shotgun (WGS) entry which is preliminary data.</text>
</comment>
<feature type="compositionally biased region" description="Low complexity" evidence="2">
    <location>
        <begin position="81"/>
        <end position="92"/>
    </location>
</feature>
<feature type="domain" description="ELM2" evidence="3">
    <location>
        <begin position="140"/>
        <end position="202"/>
    </location>
</feature>
<keyword evidence="1" id="KW-0539">Nucleus</keyword>
<evidence type="ECO:0000256" key="2">
    <source>
        <dbReference type="SAM" id="MobiDB-lite"/>
    </source>
</evidence>
<feature type="compositionally biased region" description="Acidic residues" evidence="2">
    <location>
        <begin position="350"/>
        <end position="379"/>
    </location>
</feature>
<evidence type="ECO:0000259" key="3">
    <source>
        <dbReference type="SMART" id="SM01189"/>
    </source>
</evidence>
<proteinExistence type="predicted"/>
<gene>
    <name evidence="4" type="ORF">ACH5RR_030463</name>
</gene>
<feature type="region of interest" description="Disordered" evidence="2">
    <location>
        <begin position="339"/>
        <end position="402"/>
    </location>
</feature>
<sequence>MGIKRAFDEEDFHLSSLKQAKQLDSDKKQTSLDKAFSPDEVSPAGNRGEAMDDCDTYELLKGLGNDGLLSASSLAEKELETSAPSSWVTSSSSEEDAGSGEPFYLPLFPEYLGFDFPRQAMAQFEDAYSSLMSCSPRKQIPIGPNHQAEIPPWDPQATENNPLSPDNHIDDDKEQSVGTCIISTSLSNYSSNEDVKIGQGRKARGCLDGGSVRCVRQHVKEARDKLREVIGDENFLDLGFYDMGEEVAAKWTEEEECVFHKVIYSNPLSLGKNFWKQLSVVFPSRTSTDIVSYYFNVFMLRRRAVQNRTNLLAVDSDDDEWQGNDGGFFRVVGEDEDSGLESFENQDIQEGSEDDIPFDNEDDAGDYDDEDDGSDDSSGDGEVGRNTDVGAEREDAIGKDDLRGQILKPQIDRLHNYFNSDHLPSTVNLRDIREDYNVQEDSGTSSENQLCVGASSVSCGLGCHARESMLKDDFTRCLAGESNGSSDGLETGFFLLEPSDAKVWDESSSTVLSKGVDLLPTCNIIEEIFGPCTSKSN</sequence>
<organism evidence="4 5">
    <name type="scientific">Cinchona calisaya</name>
    <dbReference type="NCBI Taxonomy" id="153742"/>
    <lineage>
        <taxon>Eukaryota</taxon>
        <taxon>Viridiplantae</taxon>
        <taxon>Streptophyta</taxon>
        <taxon>Embryophyta</taxon>
        <taxon>Tracheophyta</taxon>
        <taxon>Spermatophyta</taxon>
        <taxon>Magnoliopsida</taxon>
        <taxon>eudicotyledons</taxon>
        <taxon>Gunneridae</taxon>
        <taxon>Pentapetalae</taxon>
        <taxon>asterids</taxon>
        <taxon>lamiids</taxon>
        <taxon>Gentianales</taxon>
        <taxon>Rubiaceae</taxon>
        <taxon>Cinchonoideae</taxon>
        <taxon>Cinchoneae</taxon>
        <taxon>Cinchona</taxon>
    </lineage>
</organism>
<dbReference type="CDD" id="cd00167">
    <property type="entry name" value="SANT"/>
    <property type="match status" value="1"/>
</dbReference>
<keyword evidence="5" id="KW-1185">Reference proteome</keyword>
<dbReference type="InterPro" id="IPR000949">
    <property type="entry name" value="ELM2_dom"/>
</dbReference>